<evidence type="ECO:0000256" key="2">
    <source>
        <dbReference type="ARBA" id="ARBA00022679"/>
    </source>
</evidence>
<dbReference type="CDD" id="cd03801">
    <property type="entry name" value="GT4_PimA-like"/>
    <property type="match status" value="1"/>
</dbReference>
<dbReference type="RefSeq" id="WP_203885013.1">
    <property type="nucleotide sequence ID" value="NZ_BAABHH010000019.1"/>
</dbReference>
<organism evidence="5 6">
    <name type="scientific">Planotetraspora kaengkrachanensis</name>
    <dbReference type="NCBI Taxonomy" id="575193"/>
    <lineage>
        <taxon>Bacteria</taxon>
        <taxon>Bacillati</taxon>
        <taxon>Actinomycetota</taxon>
        <taxon>Actinomycetes</taxon>
        <taxon>Streptosporangiales</taxon>
        <taxon>Streptosporangiaceae</taxon>
        <taxon>Planotetraspora</taxon>
    </lineage>
</organism>
<dbReference type="PANTHER" id="PTHR12526:SF636">
    <property type="entry name" value="BLL3647 PROTEIN"/>
    <property type="match status" value="1"/>
</dbReference>
<evidence type="ECO:0000313" key="5">
    <source>
        <dbReference type="EMBL" id="GIG81645.1"/>
    </source>
</evidence>
<comment type="caution">
    <text evidence="5">The sequence shown here is derived from an EMBL/GenBank/DDBJ whole genome shotgun (WGS) entry which is preliminary data.</text>
</comment>
<dbReference type="Gene3D" id="3.40.50.2000">
    <property type="entry name" value="Glycogen Phosphorylase B"/>
    <property type="match status" value="2"/>
</dbReference>
<evidence type="ECO:0000259" key="3">
    <source>
        <dbReference type="Pfam" id="PF00534"/>
    </source>
</evidence>
<name>A0A8J3PV62_9ACTN</name>
<accession>A0A8J3PV62</accession>
<dbReference type="PANTHER" id="PTHR12526">
    <property type="entry name" value="GLYCOSYLTRANSFERASE"/>
    <property type="match status" value="1"/>
</dbReference>
<evidence type="ECO:0000259" key="4">
    <source>
        <dbReference type="Pfam" id="PF13439"/>
    </source>
</evidence>
<dbReference type="Pfam" id="PF13439">
    <property type="entry name" value="Glyco_transf_4"/>
    <property type="match status" value="1"/>
</dbReference>
<keyword evidence="6" id="KW-1185">Reference proteome</keyword>
<sequence length="378" mass="42048">MRVCVGTIVHHPEDARITHRQIRALLDAGHQVTFIAPFTHCNVTPPPEIRPIDVPRAVGLHRRKAIRAARSALKRGVKDADILLIHDIELLLALPRKRPPTVWDVHEDTAAAMEAKTYLPDPVRNILPPLVRGMEGRAERRMHLFLAEESYRERFVGDHPVIPNLTYVPDTPPPPPGDNRIVYIGQLAQARGAIEMIEIARRLRGHGVRLDLIGPADADIRPLLRDAQREGVLDWFGHVPNQHALRMAEGALAGLSLLHDLPNYRGSTPTKVIEYMARGIPVITTPLTRAASLVGRVDCGTIVPFGDVESVVSSVTQAVLRLRDNAERRNAMGARGYFEALHHYHWPLVSGEFVGHLERWADAPDASQARQPGRILPV</sequence>
<dbReference type="EMBL" id="BONV01000024">
    <property type="protein sequence ID" value="GIG81645.1"/>
    <property type="molecule type" value="Genomic_DNA"/>
</dbReference>
<dbReference type="AlphaFoldDB" id="A0A8J3PV62"/>
<proteinExistence type="predicted"/>
<dbReference type="Pfam" id="PF00534">
    <property type="entry name" value="Glycos_transf_1"/>
    <property type="match status" value="1"/>
</dbReference>
<protein>
    <recommendedName>
        <fullName evidence="7">Glycosyltransferase</fullName>
    </recommendedName>
</protein>
<gene>
    <name evidence="5" type="ORF">Pka01_47720</name>
</gene>
<evidence type="ECO:0000313" key="6">
    <source>
        <dbReference type="Proteomes" id="UP000630097"/>
    </source>
</evidence>
<reference evidence="5 6" key="1">
    <citation type="submission" date="2021-01" db="EMBL/GenBank/DDBJ databases">
        <title>Whole genome shotgun sequence of Planotetraspora kaengkrachanensis NBRC 104272.</title>
        <authorList>
            <person name="Komaki H."/>
            <person name="Tamura T."/>
        </authorList>
    </citation>
    <scope>NUCLEOTIDE SEQUENCE [LARGE SCALE GENOMIC DNA]</scope>
    <source>
        <strain evidence="5 6">NBRC 104272</strain>
    </source>
</reference>
<feature type="domain" description="Glycosyl transferase family 1" evidence="3">
    <location>
        <begin position="175"/>
        <end position="336"/>
    </location>
</feature>
<dbReference type="SUPFAM" id="SSF53756">
    <property type="entry name" value="UDP-Glycosyltransferase/glycogen phosphorylase"/>
    <property type="match status" value="1"/>
</dbReference>
<dbReference type="GO" id="GO:0016757">
    <property type="term" value="F:glycosyltransferase activity"/>
    <property type="evidence" value="ECO:0007669"/>
    <property type="project" value="UniProtKB-KW"/>
</dbReference>
<keyword evidence="2" id="KW-0808">Transferase</keyword>
<dbReference type="InterPro" id="IPR028098">
    <property type="entry name" value="Glyco_trans_4-like_N"/>
</dbReference>
<feature type="domain" description="Glycosyltransferase subfamily 4-like N-terminal" evidence="4">
    <location>
        <begin position="16"/>
        <end position="147"/>
    </location>
</feature>
<dbReference type="InterPro" id="IPR001296">
    <property type="entry name" value="Glyco_trans_1"/>
</dbReference>
<evidence type="ECO:0008006" key="7">
    <source>
        <dbReference type="Google" id="ProtNLM"/>
    </source>
</evidence>
<keyword evidence="1" id="KW-0328">Glycosyltransferase</keyword>
<evidence type="ECO:0000256" key="1">
    <source>
        <dbReference type="ARBA" id="ARBA00022676"/>
    </source>
</evidence>
<dbReference type="Proteomes" id="UP000630097">
    <property type="component" value="Unassembled WGS sequence"/>
</dbReference>